<evidence type="ECO:0000256" key="2">
    <source>
        <dbReference type="ARBA" id="ARBA00022679"/>
    </source>
</evidence>
<evidence type="ECO:0000259" key="5">
    <source>
        <dbReference type="PROSITE" id="PS51186"/>
    </source>
</evidence>
<dbReference type="Proteomes" id="UP000293995">
    <property type="component" value="Chromosome"/>
</dbReference>
<dbReference type="RefSeq" id="WP_129391162.1">
    <property type="nucleotide sequence ID" value="NZ_CP035494.1"/>
</dbReference>
<gene>
    <name evidence="6" type="ORF">ET475_13305</name>
</gene>
<comment type="similarity">
    <text evidence="1 4">Belongs to the acetyltransferase Eis family.</text>
</comment>
<evidence type="ECO:0000256" key="1">
    <source>
        <dbReference type="ARBA" id="ARBA00009213"/>
    </source>
</evidence>
<keyword evidence="3 4" id="KW-0012">Acyltransferase</keyword>
<dbReference type="InterPro" id="IPR000182">
    <property type="entry name" value="GNAT_dom"/>
</dbReference>
<evidence type="ECO:0000256" key="3">
    <source>
        <dbReference type="ARBA" id="ARBA00023315"/>
    </source>
</evidence>
<dbReference type="InterPro" id="IPR025559">
    <property type="entry name" value="Eis_dom"/>
</dbReference>
<sequence length="439" mass="47189">MDDDLVARQRDGAVDAGSAARLDARGLQLRLVPHQRPAFDGWLQATARGFLDSERTEEQLAASFDRSASHRRIGVYDPTAPQDDVPVGTFETWVAELALPGDVVVPALAVSSVTVSPTHAGRGIARAMMEGELRHASRLGIPLAALTVSESTLYGRYGFGQAAAATTWTIETRRAGWIGPEVSGRVDYITRELARTLAPGLHARILRSRPGELAMPGSQWGQFTGTEPDAEKPGSVRAVQYANAAGEVRGLALYTVTENHDDYTKSTARVRYLLAADDEAYAGLWRFLLSLPLISTLTASELSTDEPLLWMIADQRAVRMSVTDHHYVRILDVPAVLGARRYPGAGQLVLEVTDPLGLSEGRWLLESSDDGTAGIVEADGVDTGEVPTMTLGTTELSALCLGGVSPATLAAAGRIRTTDAAASSRLFGWHVSPRLSFWY</sequence>
<dbReference type="GO" id="GO:0030649">
    <property type="term" value="P:aminoglycoside antibiotic catabolic process"/>
    <property type="evidence" value="ECO:0007669"/>
    <property type="project" value="TreeGrafter"/>
</dbReference>
<dbReference type="InterPro" id="IPR016181">
    <property type="entry name" value="Acyl_CoA_acyltransferase"/>
</dbReference>
<reference evidence="6 7" key="1">
    <citation type="submission" date="2019-01" db="EMBL/GenBank/DDBJ databases">
        <title>Genome sequencing of strain DFW100M-13.</title>
        <authorList>
            <person name="Heo J."/>
            <person name="Kim S.-J."/>
            <person name="Kim J.-S."/>
            <person name="Hong S.-B."/>
            <person name="Kwon S.-W."/>
        </authorList>
    </citation>
    <scope>NUCLEOTIDE SEQUENCE [LARGE SCALE GENOMIC DNA]</scope>
    <source>
        <strain evidence="6 7">DFW100M-13</strain>
    </source>
</reference>
<keyword evidence="2 4" id="KW-0808">Transferase</keyword>
<dbReference type="SUPFAM" id="SSF55729">
    <property type="entry name" value="Acyl-CoA N-acyltransferases (Nat)"/>
    <property type="match status" value="1"/>
</dbReference>
<dbReference type="SUPFAM" id="SSF55718">
    <property type="entry name" value="SCP-like"/>
    <property type="match status" value="1"/>
</dbReference>
<dbReference type="InterPro" id="IPR022902">
    <property type="entry name" value="NAcTrfase_Eis"/>
</dbReference>
<dbReference type="Pfam" id="PF17668">
    <property type="entry name" value="Acetyltransf_17"/>
    <property type="match status" value="1"/>
</dbReference>
<dbReference type="PANTHER" id="PTHR37817">
    <property type="entry name" value="N-ACETYLTRANSFERASE EIS"/>
    <property type="match status" value="1"/>
</dbReference>
<dbReference type="HAMAP" id="MF_01812">
    <property type="entry name" value="Eis"/>
    <property type="match status" value="1"/>
</dbReference>
<feature type="active site" description="Proton donor" evidence="4">
    <location>
        <position position="154"/>
    </location>
</feature>
<proteinExistence type="inferred from homology"/>
<accession>A0A4P6ESC3</accession>
<dbReference type="KEGG" id="mprt:ET475_13305"/>
<dbReference type="PROSITE" id="PS51186">
    <property type="entry name" value="GNAT"/>
    <property type="match status" value="1"/>
</dbReference>
<dbReference type="Pfam" id="PF13530">
    <property type="entry name" value="SCP2_2"/>
    <property type="match status" value="1"/>
</dbReference>
<dbReference type="InterPro" id="IPR051554">
    <property type="entry name" value="Acetyltransferase_Eis"/>
</dbReference>
<dbReference type="InterPro" id="IPR036527">
    <property type="entry name" value="SCP2_sterol-bd_dom_sf"/>
</dbReference>
<protein>
    <submittedName>
        <fullName evidence="6">GNAT family N-acetyltransferase</fullName>
    </submittedName>
</protein>
<evidence type="ECO:0000313" key="6">
    <source>
        <dbReference type="EMBL" id="QAY60868.1"/>
    </source>
</evidence>
<keyword evidence="7" id="KW-1185">Reference proteome</keyword>
<dbReference type="PANTHER" id="PTHR37817:SF1">
    <property type="entry name" value="N-ACETYLTRANSFERASE EIS"/>
    <property type="match status" value="1"/>
</dbReference>
<dbReference type="InterPro" id="IPR041380">
    <property type="entry name" value="Acetyltransf_17"/>
</dbReference>
<feature type="domain" description="N-acetyltransferase" evidence="5">
    <location>
        <begin position="27"/>
        <end position="192"/>
    </location>
</feature>
<evidence type="ECO:0000256" key="4">
    <source>
        <dbReference type="HAMAP-Rule" id="MF_01812"/>
    </source>
</evidence>
<dbReference type="AlphaFoldDB" id="A0A4P6ESC3"/>
<feature type="binding site" evidence="4">
    <location>
        <begin position="121"/>
        <end position="126"/>
    </location>
    <ligand>
        <name>acetyl-CoA</name>
        <dbReference type="ChEBI" id="CHEBI:57288"/>
    </ligand>
</feature>
<dbReference type="Gene3D" id="3.40.630.30">
    <property type="match status" value="2"/>
</dbReference>
<evidence type="ECO:0000313" key="7">
    <source>
        <dbReference type="Proteomes" id="UP000293995"/>
    </source>
</evidence>
<comment type="subunit">
    <text evidence="4">Homohexamer; trimer of dimers.</text>
</comment>
<name>A0A4P6ESC3_9MICO</name>
<feature type="active site" description="Proton acceptor; via carboxylate" evidence="4">
    <location>
        <position position="439"/>
    </location>
</feature>
<dbReference type="Pfam" id="PF13527">
    <property type="entry name" value="Acetyltransf_9"/>
    <property type="match status" value="1"/>
</dbReference>
<dbReference type="EMBL" id="CP035494">
    <property type="protein sequence ID" value="QAY60868.1"/>
    <property type="molecule type" value="Genomic_DNA"/>
</dbReference>
<feature type="binding site" evidence="4">
    <location>
        <begin position="149"/>
        <end position="150"/>
    </location>
    <ligand>
        <name>acetyl-CoA</name>
        <dbReference type="ChEBI" id="CHEBI:57288"/>
    </ligand>
</feature>
<dbReference type="Gene3D" id="3.30.1050.10">
    <property type="entry name" value="SCP2 sterol-binding domain"/>
    <property type="match status" value="1"/>
</dbReference>
<dbReference type="OrthoDB" id="8399956at2"/>
<organism evidence="6 7">
    <name type="scientific">Microbacterium protaetiae</name>
    <dbReference type="NCBI Taxonomy" id="2509458"/>
    <lineage>
        <taxon>Bacteria</taxon>
        <taxon>Bacillati</taxon>
        <taxon>Actinomycetota</taxon>
        <taxon>Actinomycetes</taxon>
        <taxon>Micrococcales</taxon>
        <taxon>Microbacteriaceae</taxon>
        <taxon>Microbacterium</taxon>
    </lineage>
</organism>
<feature type="binding site" evidence="4">
    <location>
        <begin position="113"/>
        <end position="115"/>
    </location>
    <ligand>
        <name>acetyl-CoA</name>
        <dbReference type="ChEBI" id="CHEBI:57288"/>
    </ligand>
</feature>
<dbReference type="GO" id="GO:0034069">
    <property type="term" value="F:aminoglycoside N-acetyltransferase activity"/>
    <property type="evidence" value="ECO:0007669"/>
    <property type="project" value="TreeGrafter"/>
</dbReference>